<dbReference type="Proteomes" id="UP000284403">
    <property type="component" value="Unassembled WGS sequence"/>
</dbReference>
<dbReference type="AlphaFoldDB" id="A0A3R7P182"/>
<sequence length="231" mass="25660">MQGTHKRPEGATGAEAEANAQLLDIQRELEALKQRRTVLEEQRKMLLSGCNSTAASTSPVQCTLLSHGAPSDAVGRTRPQLTRSSSARQFSHSSINHSRRIPSEAERQKLLKKNVFREMKDSMRRSLERDSSLAMGTFLLEDNPHAGTFGRERRFIPIANGKGTYHLSTDFELMQRQKNAFMNNVTASLRGRGGMNISGHWNDLQCSGPPGPGAYTPRYGKLAKPSILTRR</sequence>
<proteinExistence type="predicted"/>
<accession>A0A3R7P182</accession>
<feature type="compositionally biased region" description="Low complexity" evidence="2">
    <location>
        <begin position="84"/>
        <end position="94"/>
    </location>
</feature>
<keyword evidence="4" id="KW-1185">Reference proteome</keyword>
<keyword evidence="1" id="KW-0175">Coiled coil</keyword>
<feature type="region of interest" description="Disordered" evidence="2">
    <location>
        <begin position="68"/>
        <end position="101"/>
    </location>
</feature>
<dbReference type="OrthoDB" id="262418at2759"/>
<name>A0A3R7P182_9TRYP</name>
<organism evidence="3 4">
    <name type="scientific">Trypanosoma conorhini</name>
    <dbReference type="NCBI Taxonomy" id="83891"/>
    <lineage>
        <taxon>Eukaryota</taxon>
        <taxon>Discoba</taxon>
        <taxon>Euglenozoa</taxon>
        <taxon>Kinetoplastea</taxon>
        <taxon>Metakinetoplastina</taxon>
        <taxon>Trypanosomatida</taxon>
        <taxon>Trypanosomatidae</taxon>
        <taxon>Trypanosoma</taxon>
    </lineage>
</organism>
<dbReference type="RefSeq" id="XP_029232430.1">
    <property type="nucleotide sequence ID" value="XM_029367472.1"/>
</dbReference>
<dbReference type="GeneID" id="40314142"/>
<comment type="caution">
    <text evidence="3">The sequence shown here is derived from an EMBL/GenBank/DDBJ whole genome shotgun (WGS) entry which is preliminary data.</text>
</comment>
<evidence type="ECO:0000256" key="1">
    <source>
        <dbReference type="SAM" id="Coils"/>
    </source>
</evidence>
<evidence type="ECO:0000313" key="4">
    <source>
        <dbReference type="Proteomes" id="UP000284403"/>
    </source>
</evidence>
<gene>
    <name evidence="3" type="ORF">Tco025E_00531</name>
</gene>
<feature type="coiled-coil region" evidence="1">
    <location>
        <begin position="15"/>
        <end position="42"/>
    </location>
</feature>
<protein>
    <submittedName>
        <fullName evidence="3">Uncharacterized protein</fullName>
    </submittedName>
</protein>
<dbReference type="EMBL" id="MKKU01000012">
    <property type="protein sequence ID" value="RNF27224.1"/>
    <property type="molecule type" value="Genomic_DNA"/>
</dbReference>
<evidence type="ECO:0000256" key="2">
    <source>
        <dbReference type="SAM" id="MobiDB-lite"/>
    </source>
</evidence>
<reference evidence="3 4" key="1">
    <citation type="journal article" date="2018" name="BMC Genomics">
        <title>Genomic comparison of Trypanosoma conorhini and Trypanosoma rangeli to Trypanosoma cruzi strains of high and low virulence.</title>
        <authorList>
            <person name="Bradwell K.R."/>
            <person name="Koparde V.N."/>
            <person name="Matveyev A.V."/>
            <person name="Serrano M.G."/>
            <person name="Alves J.M."/>
            <person name="Parikh H."/>
            <person name="Huang B."/>
            <person name="Lee V."/>
            <person name="Espinosa-Alvarez O."/>
            <person name="Ortiz P.A."/>
            <person name="Costa-Martins A.G."/>
            <person name="Teixeira M.M."/>
            <person name="Buck G.A."/>
        </authorList>
    </citation>
    <scope>NUCLEOTIDE SEQUENCE [LARGE SCALE GENOMIC DNA]</scope>
    <source>
        <strain evidence="3 4">025E</strain>
    </source>
</reference>
<evidence type="ECO:0000313" key="3">
    <source>
        <dbReference type="EMBL" id="RNF27224.1"/>
    </source>
</evidence>